<reference evidence="3" key="1">
    <citation type="submission" date="2024-06" db="EMBL/GenBank/DDBJ databases">
        <title>Multi-omics analyses provide insights into the biosynthesis of the anticancer antibiotic pleurotin in Hohenbuehelia grisea.</title>
        <authorList>
            <person name="Weaver J.A."/>
            <person name="Alberti F."/>
        </authorList>
    </citation>
    <scope>NUCLEOTIDE SEQUENCE [LARGE SCALE GENOMIC DNA]</scope>
    <source>
        <strain evidence="3">T-177</strain>
    </source>
</reference>
<feature type="compositionally biased region" description="Polar residues" evidence="1">
    <location>
        <begin position="34"/>
        <end position="50"/>
    </location>
</feature>
<evidence type="ECO:0000313" key="2">
    <source>
        <dbReference type="EMBL" id="KAL0950087.1"/>
    </source>
</evidence>
<organism evidence="2 3">
    <name type="scientific">Hohenbuehelia grisea</name>
    <dbReference type="NCBI Taxonomy" id="104357"/>
    <lineage>
        <taxon>Eukaryota</taxon>
        <taxon>Fungi</taxon>
        <taxon>Dikarya</taxon>
        <taxon>Basidiomycota</taxon>
        <taxon>Agaricomycotina</taxon>
        <taxon>Agaricomycetes</taxon>
        <taxon>Agaricomycetidae</taxon>
        <taxon>Agaricales</taxon>
        <taxon>Pleurotineae</taxon>
        <taxon>Pleurotaceae</taxon>
        <taxon>Hohenbuehelia</taxon>
    </lineage>
</organism>
<accession>A0ABR3J3L9</accession>
<dbReference type="EMBL" id="JASNQZ010000012">
    <property type="protein sequence ID" value="KAL0950087.1"/>
    <property type="molecule type" value="Genomic_DNA"/>
</dbReference>
<sequence length="366" mass="40759">MSSRRPNNVANLTTAMHLATIDDDECPDYDDVMTRSNTSGSANSRWQSPFNDPPPPLNPRRQVRRERYVYTYNLVAGSTPIQFMISVGPENGKPEPGEYTFKLSMKVNHVESSLCDPEKLKLRVDPRQLDFVVFVFPGKASLPVGALWSLRVWLRTKNICHRVFGDDELLVGKDLDFNSIGDASFARLKTPNQNNQVYNAWVGSAPVTFIVSWKSVDDGWYEYSLEYESGGVGGILFDDVKLRLDGDPRSVSFTIYTVPLTSTPPGASHRIRVWMRSVAPFPTDSRANGSFQMPFSESFIYQRIWKSDAFKLGAHLDFGALGSKVVLGFSSGAPSTITTTRAEPLVAFGASPPRKQVERTAVNVVF</sequence>
<keyword evidence="3" id="KW-1185">Reference proteome</keyword>
<evidence type="ECO:0000313" key="3">
    <source>
        <dbReference type="Proteomes" id="UP001556367"/>
    </source>
</evidence>
<gene>
    <name evidence="2" type="ORF">HGRIS_010088</name>
</gene>
<proteinExistence type="predicted"/>
<dbReference type="Proteomes" id="UP001556367">
    <property type="component" value="Unassembled WGS sequence"/>
</dbReference>
<feature type="region of interest" description="Disordered" evidence="1">
    <location>
        <begin position="32"/>
        <end position="61"/>
    </location>
</feature>
<comment type="caution">
    <text evidence="2">The sequence shown here is derived from an EMBL/GenBank/DDBJ whole genome shotgun (WGS) entry which is preliminary data.</text>
</comment>
<name>A0ABR3J3L9_9AGAR</name>
<protein>
    <submittedName>
        <fullName evidence="2">Uncharacterized protein</fullName>
    </submittedName>
</protein>
<evidence type="ECO:0000256" key="1">
    <source>
        <dbReference type="SAM" id="MobiDB-lite"/>
    </source>
</evidence>